<sequence length="112" mass="12695">MRTGDIILAMLENMSVKADNESKKRFHHTDLYASIPPTCLPIVYHPDYNITFMGLEKLHPFDSGKWGKVIHLLKGTRLVGCSKHLGELTTDLLWMKAFSHPSVSSCHPRHTP</sequence>
<accession>A0ABV0TWB9</accession>
<proteinExistence type="predicted"/>
<reference evidence="1 2" key="1">
    <citation type="submission" date="2021-06" db="EMBL/GenBank/DDBJ databases">
        <authorList>
            <person name="Palmer J.M."/>
        </authorList>
    </citation>
    <scope>NUCLEOTIDE SEQUENCE [LARGE SCALE GENOMIC DNA]</scope>
    <source>
        <strain evidence="2">if_2019</strain>
        <tissue evidence="1">Muscle</tissue>
    </source>
</reference>
<organism evidence="1 2">
    <name type="scientific">Ilyodon furcidens</name>
    <name type="common">goldbreast splitfin</name>
    <dbReference type="NCBI Taxonomy" id="33524"/>
    <lineage>
        <taxon>Eukaryota</taxon>
        <taxon>Metazoa</taxon>
        <taxon>Chordata</taxon>
        <taxon>Craniata</taxon>
        <taxon>Vertebrata</taxon>
        <taxon>Euteleostomi</taxon>
        <taxon>Actinopterygii</taxon>
        <taxon>Neopterygii</taxon>
        <taxon>Teleostei</taxon>
        <taxon>Neoteleostei</taxon>
        <taxon>Acanthomorphata</taxon>
        <taxon>Ovalentaria</taxon>
        <taxon>Atherinomorphae</taxon>
        <taxon>Cyprinodontiformes</taxon>
        <taxon>Goodeidae</taxon>
        <taxon>Ilyodon</taxon>
    </lineage>
</organism>
<keyword evidence="2" id="KW-1185">Reference proteome</keyword>
<comment type="caution">
    <text evidence="1">The sequence shown here is derived from an EMBL/GenBank/DDBJ whole genome shotgun (WGS) entry which is preliminary data.</text>
</comment>
<gene>
    <name evidence="1" type="ORF">ILYODFUR_019636</name>
</gene>
<name>A0ABV0TWB9_9TELE</name>
<evidence type="ECO:0000313" key="2">
    <source>
        <dbReference type="Proteomes" id="UP001482620"/>
    </source>
</evidence>
<dbReference type="Proteomes" id="UP001482620">
    <property type="component" value="Unassembled WGS sequence"/>
</dbReference>
<dbReference type="EMBL" id="JAHRIQ010048318">
    <property type="protein sequence ID" value="MEQ2237106.1"/>
    <property type="molecule type" value="Genomic_DNA"/>
</dbReference>
<protein>
    <submittedName>
        <fullName evidence="1">Uncharacterized protein</fullName>
    </submittedName>
</protein>
<evidence type="ECO:0000313" key="1">
    <source>
        <dbReference type="EMBL" id="MEQ2237106.1"/>
    </source>
</evidence>